<accession>A0ABP1FH13</accession>
<evidence type="ECO:0000313" key="2">
    <source>
        <dbReference type="EMBL" id="CAL5219220.1"/>
    </source>
</evidence>
<dbReference type="InterPro" id="IPR011992">
    <property type="entry name" value="EF-hand-dom_pair"/>
</dbReference>
<reference evidence="2 3" key="1">
    <citation type="submission" date="2024-06" db="EMBL/GenBank/DDBJ databases">
        <authorList>
            <person name="Kraege A."/>
            <person name="Thomma B."/>
        </authorList>
    </citation>
    <scope>NUCLEOTIDE SEQUENCE [LARGE SCALE GENOMIC DNA]</scope>
</reference>
<dbReference type="Proteomes" id="UP001497392">
    <property type="component" value="Unassembled WGS sequence"/>
</dbReference>
<comment type="caution">
    <text evidence="2">The sequence shown here is derived from an EMBL/GenBank/DDBJ whole genome shotgun (WGS) entry which is preliminary data.</text>
</comment>
<dbReference type="Gene3D" id="1.10.238.10">
    <property type="entry name" value="EF-hand"/>
    <property type="match status" value="1"/>
</dbReference>
<protein>
    <submittedName>
        <fullName evidence="2">G1012 protein</fullName>
    </submittedName>
</protein>
<name>A0ABP1FH13_9CHLO</name>
<evidence type="ECO:0000259" key="1">
    <source>
        <dbReference type="PROSITE" id="PS50222"/>
    </source>
</evidence>
<feature type="domain" description="EF-hand" evidence="1">
    <location>
        <begin position="28"/>
        <end position="58"/>
    </location>
</feature>
<evidence type="ECO:0000313" key="3">
    <source>
        <dbReference type="Proteomes" id="UP001497392"/>
    </source>
</evidence>
<proteinExistence type="predicted"/>
<dbReference type="PROSITE" id="PS50222">
    <property type="entry name" value="EF_HAND_2"/>
    <property type="match status" value="2"/>
</dbReference>
<sequence length="281" mass="32294">MAAKTKQLTLLNEERLLLAIESMDQCTLDKVFSAADTDHNMRIDLREFTYALAKINPDLPLAEAKDSATDFFVLFKVDPATGLEKVHFRRFLQCWALLQMEPLHKVAKDIALALSRPVSEVIWSRQDQAIQEELNDLMRTPDRLRRYVDYKKAETAFRLWDPDANRRILRKEITRGLKVLLDKKQQKRKGTQEVLAALSFLEEEERTGRTRLDITEFRYIVTRFGVVARLHADEIVEGLIQQAVGYEIGHGPSLKEAMEQEVNEQLPMGMRIPGMGSRPSG</sequence>
<keyword evidence="3" id="KW-1185">Reference proteome</keyword>
<dbReference type="SUPFAM" id="SSF47473">
    <property type="entry name" value="EF-hand"/>
    <property type="match status" value="1"/>
</dbReference>
<dbReference type="InterPro" id="IPR002048">
    <property type="entry name" value="EF_hand_dom"/>
</dbReference>
<gene>
    <name evidence="2" type="primary">g1012</name>
    <name evidence="2" type="ORF">VP750_LOCUS879</name>
</gene>
<feature type="domain" description="EF-hand" evidence="1">
    <location>
        <begin position="148"/>
        <end position="183"/>
    </location>
</feature>
<organism evidence="2 3">
    <name type="scientific">Coccomyxa viridis</name>
    <dbReference type="NCBI Taxonomy" id="1274662"/>
    <lineage>
        <taxon>Eukaryota</taxon>
        <taxon>Viridiplantae</taxon>
        <taxon>Chlorophyta</taxon>
        <taxon>core chlorophytes</taxon>
        <taxon>Trebouxiophyceae</taxon>
        <taxon>Trebouxiophyceae incertae sedis</taxon>
        <taxon>Coccomyxaceae</taxon>
        <taxon>Coccomyxa</taxon>
    </lineage>
</organism>
<dbReference type="EMBL" id="CAXHTA020000002">
    <property type="protein sequence ID" value="CAL5219220.1"/>
    <property type="molecule type" value="Genomic_DNA"/>
</dbReference>
<dbReference type="SMART" id="SM00054">
    <property type="entry name" value="EFh"/>
    <property type="match status" value="2"/>
</dbReference>